<dbReference type="PANTHER" id="PTHR13789:SF318">
    <property type="entry name" value="GERANYLGERANYL DIPHOSPHATE REDUCTASE"/>
    <property type="match status" value="1"/>
</dbReference>
<keyword evidence="4" id="KW-0560">Oxidoreductase</keyword>
<evidence type="ECO:0000256" key="1">
    <source>
        <dbReference type="ARBA" id="ARBA00001974"/>
    </source>
</evidence>
<comment type="cofactor">
    <cofactor evidence="1">
        <name>FAD</name>
        <dbReference type="ChEBI" id="CHEBI:57692"/>
    </cofactor>
</comment>
<dbReference type="AlphaFoldDB" id="A0A7W2ASJ0"/>
<feature type="transmembrane region" description="Helical" evidence="6">
    <location>
        <begin position="7"/>
        <end position="26"/>
    </location>
</feature>
<evidence type="ECO:0000259" key="7">
    <source>
        <dbReference type="Pfam" id="PF01494"/>
    </source>
</evidence>
<keyword evidence="6" id="KW-1133">Transmembrane helix</keyword>
<name>A0A7W2ASJ0_9BACL</name>
<protein>
    <submittedName>
        <fullName evidence="8">FAD-dependent monooxygenase</fullName>
    </submittedName>
</protein>
<keyword evidence="3" id="KW-0274">FAD</keyword>
<evidence type="ECO:0000313" key="9">
    <source>
        <dbReference type="Proteomes" id="UP000538292"/>
    </source>
</evidence>
<reference evidence="8 9" key="1">
    <citation type="submission" date="2020-07" db="EMBL/GenBank/DDBJ databases">
        <title>Thermoactinomyces phylogeny.</title>
        <authorList>
            <person name="Dunlap C."/>
        </authorList>
    </citation>
    <scope>NUCLEOTIDE SEQUENCE [LARGE SCALE GENOMIC DNA]</scope>
    <source>
        <strain evidence="8 9">AMNI-1</strain>
    </source>
</reference>
<keyword evidence="5 8" id="KW-0503">Monooxygenase</keyword>
<evidence type="ECO:0000256" key="4">
    <source>
        <dbReference type="ARBA" id="ARBA00023002"/>
    </source>
</evidence>
<dbReference type="Gene3D" id="3.50.50.60">
    <property type="entry name" value="FAD/NAD(P)-binding domain"/>
    <property type="match status" value="1"/>
</dbReference>
<dbReference type="GO" id="GO:0004497">
    <property type="term" value="F:monooxygenase activity"/>
    <property type="evidence" value="ECO:0007669"/>
    <property type="project" value="UniProtKB-KW"/>
</dbReference>
<evidence type="ECO:0000256" key="2">
    <source>
        <dbReference type="ARBA" id="ARBA00022630"/>
    </source>
</evidence>
<evidence type="ECO:0000256" key="3">
    <source>
        <dbReference type="ARBA" id="ARBA00022827"/>
    </source>
</evidence>
<sequence length="395" mass="44570">MAKQKEVSFLVVGGGIGGLTAALGIAETGRSVHVLEKARQFGEVGAGLQLGPNTTAILDRFGLMDEISKYAVFPKRLVLKDAITGEELSDLDLGSAFLEKYKHPYIVMHRADLHKVLFDACEVNPNITLLSNQKVKKVEDLGEKARVTLEDGTGYLAEAVIGADGLWSKTREMFSNDQPVCSRYVAYRGTVPMDEIVERGGTDVDDVLMWIGPYLHLVQYPVRSGKLYNQVIVFKSFRYKEGSDDWGTPDEIEEHFGECCEAVRHAVFSYISGQRRWPMYDRNPMENWSSGRVTLLGDAAHPMLQYLAQGGCQAIEDAAYLTNMLHKHGNNIEQAFLSYKQERFPRSSRVQLTARLWGEIIHANDNISILLRNELLKNRNSDDYSYVDWLYAKRY</sequence>
<dbReference type="InterPro" id="IPR036188">
    <property type="entry name" value="FAD/NAD-bd_sf"/>
</dbReference>
<dbReference type="SUPFAM" id="SSF54373">
    <property type="entry name" value="FAD-linked reductases, C-terminal domain"/>
    <property type="match status" value="1"/>
</dbReference>
<organism evidence="8 9">
    <name type="scientific">Thermoactinomyces mirandus</name>
    <dbReference type="NCBI Taxonomy" id="2756294"/>
    <lineage>
        <taxon>Bacteria</taxon>
        <taxon>Bacillati</taxon>
        <taxon>Bacillota</taxon>
        <taxon>Bacilli</taxon>
        <taxon>Bacillales</taxon>
        <taxon>Thermoactinomycetaceae</taxon>
        <taxon>Thermoactinomyces</taxon>
    </lineage>
</organism>
<dbReference type="InterPro" id="IPR050493">
    <property type="entry name" value="FAD-dep_Monooxygenase_BioMet"/>
</dbReference>
<evidence type="ECO:0000256" key="6">
    <source>
        <dbReference type="SAM" id="Phobius"/>
    </source>
</evidence>
<accession>A0A7W2ASJ0</accession>
<dbReference type="Pfam" id="PF01494">
    <property type="entry name" value="FAD_binding_3"/>
    <property type="match status" value="1"/>
</dbReference>
<dbReference type="InterPro" id="IPR002938">
    <property type="entry name" value="FAD-bd"/>
</dbReference>
<dbReference type="PRINTS" id="PR00420">
    <property type="entry name" value="RNGMNOXGNASE"/>
</dbReference>
<dbReference type="GO" id="GO:0071949">
    <property type="term" value="F:FAD binding"/>
    <property type="evidence" value="ECO:0007669"/>
    <property type="project" value="InterPro"/>
</dbReference>
<feature type="domain" description="FAD-binding" evidence="7">
    <location>
        <begin position="7"/>
        <end position="350"/>
    </location>
</feature>
<keyword evidence="2" id="KW-0285">Flavoprotein</keyword>
<dbReference type="RefSeq" id="WP_181740128.1">
    <property type="nucleotide sequence ID" value="NZ_JACEOL010000030.1"/>
</dbReference>
<comment type="caution">
    <text evidence="8">The sequence shown here is derived from an EMBL/GenBank/DDBJ whole genome shotgun (WGS) entry which is preliminary data.</text>
</comment>
<keyword evidence="6" id="KW-0812">Transmembrane</keyword>
<evidence type="ECO:0000313" key="8">
    <source>
        <dbReference type="EMBL" id="MBA4602526.1"/>
    </source>
</evidence>
<keyword evidence="9" id="KW-1185">Reference proteome</keyword>
<gene>
    <name evidence="8" type="ORF">H2C83_09410</name>
</gene>
<evidence type="ECO:0000256" key="5">
    <source>
        <dbReference type="ARBA" id="ARBA00023033"/>
    </source>
</evidence>
<dbReference type="Proteomes" id="UP000538292">
    <property type="component" value="Unassembled WGS sequence"/>
</dbReference>
<dbReference type="PANTHER" id="PTHR13789">
    <property type="entry name" value="MONOOXYGENASE"/>
    <property type="match status" value="1"/>
</dbReference>
<dbReference type="SUPFAM" id="SSF51905">
    <property type="entry name" value="FAD/NAD(P)-binding domain"/>
    <property type="match status" value="1"/>
</dbReference>
<keyword evidence="6" id="KW-0472">Membrane</keyword>
<proteinExistence type="predicted"/>
<dbReference type="EMBL" id="JACEOL010000030">
    <property type="protein sequence ID" value="MBA4602526.1"/>
    <property type="molecule type" value="Genomic_DNA"/>
</dbReference>